<evidence type="ECO:0000313" key="2">
    <source>
        <dbReference type="EMBL" id="KAK5916609.1"/>
    </source>
</evidence>
<protein>
    <submittedName>
        <fullName evidence="2">Uncharacterized protein</fullName>
    </submittedName>
</protein>
<proteinExistence type="predicted"/>
<dbReference type="AlphaFoldDB" id="A0AAN8HHJ4"/>
<dbReference type="EMBL" id="JAURVH010001526">
    <property type="protein sequence ID" value="KAK5916609.1"/>
    <property type="molecule type" value="Genomic_DNA"/>
</dbReference>
<accession>A0AAN8HHJ4</accession>
<organism evidence="2 3">
    <name type="scientific">Champsocephalus gunnari</name>
    <name type="common">Mackerel icefish</name>
    <dbReference type="NCBI Taxonomy" id="52237"/>
    <lineage>
        <taxon>Eukaryota</taxon>
        <taxon>Metazoa</taxon>
        <taxon>Chordata</taxon>
        <taxon>Craniata</taxon>
        <taxon>Vertebrata</taxon>
        <taxon>Euteleostomi</taxon>
        <taxon>Actinopterygii</taxon>
        <taxon>Neopterygii</taxon>
        <taxon>Teleostei</taxon>
        <taxon>Neoteleostei</taxon>
        <taxon>Acanthomorphata</taxon>
        <taxon>Eupercaria</taxon>
        <taxon>Perciformes</taxon>
        <taxon>Notothenioidei</taxon>
        <taxon>Channichthyidae</taxon>
        <taxon>Champsocephalus</taxon>
    </lineage>
</organism>
<keyword evidence="3" id="KW-1185">Reference proteome</keyword>
<reference evidence="2 3" key="1">
    <citation type="journal article" date="2023" name="Mol. Biol. Evol.">
        <title>Genomics of Secondarily Temperate Adaptation in the Only Non-Antarctic Icefish.</title>
        <authorList>
            <person name="Rivera-Colon A.G."/>
            <person name="Rayamajhi N."/>
            <person name="Minhas B.F."/>
            <person name="Madrigal G."/>
            <person name="Bilyk K.T."/>
            <person name="Yoon V."/>
            <person name="Hune M."/>
            <person name="Gregory S."/>
            <person name="Cheng C.H.C."/>
            <person name="Catchen J.M."/>
        </authorList>
    </citation>
    <scope>NUCLEOTIDE SEQUENCE [LARGE SCALE GENOMIC DNA]</scope>
    <source>
        <tissue evidence="2">White muscle</tissue>
    </source>
</reference>
<comment type="caution">
    <text evidence="2">The sequence shown here is derived from an EMBL/GenBank/DDBJ whole genome shotgun (WGS) entry which is preliminary data.</text>
</comment>
<name>A0AAN8HHJ4_CHAGU</name>
<feature type="region of interest" description="Disordered" evidence="1">
    <location>
        <begin position="90"/>
        <end position="110"/>
    </location>
</feature>
<gene>
    <name evidence="2" type="ORF">CgunFtcFv8_011576</name>
</gene>
<sequence length="133" mass="14280">MHKTGSGATTERCCFNGSGPVATAAYVEKLGCCQRCSQQPLNEPSTLTAGHMVLRPLGHSVPACLRCCQGSFQSFIFLALAPGAIPFNANQSPAAETPHTEPSRSHRGQSHVFMAGSRKSGRHHHTTFFITDR</sequence>
<dbReference type="Proteomes" id="UP001331515">
    <property type="component" value="Unassembled WGS sequence"/>
</dbReference>
<evidence type="ECO:0000256" key="1">
    <source>
        <dbReference type="SAM" id="MobiDB-lite"/>
    </source>
</evidence>
<evidence type="ECO:0000313" key="3">
    <source>
        <dbReference type="Proteomes" id="UP001331515"/>
    </source>
</evidence>